<dbReference type="GO" id="GO:0016853">
    <property type="term" value="F:isomerase activity"/>
    <property type="evidence" value="ECO:0007669"/>
    <property type="project" value="UniProtKB-KW"/>
</dbReference>
<keyword evidence="3" id="KW-1185">Reference proteome</keyword>
<dbReference type="RefSeq" id="WP_244579998.1">
    <property type="nucleotide sequence ID" value="NZ_OBEL01000001.1"/>
</dbReference>
<reference evidence="2 3" key="1">
    <citation type="submission" date="2017-09" db="EMBL/GenBank/DDBJ databases">
        <authorList>
            <person name="Ehlers B."/>
            <person name="Leendertz F.H."/>
        </authorList>
    </citation>
    <scope>NUCLEOTIDE SEQUENCE [LARGE SCALE GENOMIC DNA]</scope>
    <source>
        <strain evidence="2 3">DSM 18289</strain>
    </source>
</reference>
<sequence length="290" mass="32291">MIEMLKRKLTGAKPETILPQGSVDSQLHIYLPEFEGQEDGPALPPDPPDISDYLSVCDWLGVDNFIVTVANAYQRNNDCLLEVLRRVGTRAAGVAAISEDMSDAQITQLRDNGIVGARIMDLPGGAYGLKYLEGVDTRCHCFDLAMAVQFDGSNICHHEKRLLNIKSRYVIDHHGKFFCGVKPDSAQIDTLKRLIDKGNCWFKFAGCYESSHSGGPDYRDIGAVARVIATHAPERIIWGTNFPHNMAARSEDYPCDASLLDLAASWVPEKFHDLFFCKNSRELFSLNLQP</sequence>
<feature type="domain" description="Amidohydrolase-related" evidence="1">
    <location>
        <begin position="24"/>
        <end position="285"/>
    </location>
</feature>
<dbReference type="GO" id="GO:0016787">
    <property type="term" value="F:hydrolase activity"/>
    <property type="evidence" value="ECO:0007669"/>
    <property type="project" value="InterPro"/>
</dbReference>
<proteinExistence type="predicted"/>
<dbReference type="SUPFAM" id="SSF51556">
    <property type="entry name" value="Metallo-dependent hydrolases"/>
    <property type="match status" value="1"/>
</dbReference>
<name>A0A285NDK9_9HYPH</name>
<dbReference type="PANTHER" id="PTHR35563:SF2">
    <property type="entry name" value="BARREL METAL-DEPENDENT HYDROLASE, PUTATIVE (AFU_ORTHOLOGUE AFUA_1G16240)-RELATED"/>
    <property type="match status" value="1"/>
</dbReference>
<dbReference type="InterPro" id="IPR052358">
    <property type="entry name" value="Aro_Compnd_Degr_Hydrolases"/>
</dbReference>
<organism evidence="2 3">
    <name type="scientific">Cohaesibacter gelatinilyticus</name>
    <dbReference type="NCBI Taxonomy" id="372072"/>
    <lineage>
        <taxon>Bacteria</taxon>
        <taxon>Pseudomonadati</taxon>
        <taxon>Pseudomonadota</taxon>
        <taxon>Alphaproteobacteria</taxon>
        <taxon>Hyphomicrobiales</taxon>
        <taxon>Cohaesibacteraceae</taxon>
    </lineage>
</organism>
<dbReference type="Gene3D" id="3.20.20.140">
    <property type="entry name" value="Metal-dependent hydrolases"/>
    <property type="match status" value="1"/>
</dbReference>
<protein>
    <submittedName>
        <fullName evidence="2">D-galactarolactone isomerase</fullName>
    </submittedName>
</protein>
<evidence type="ECO:0000259" key="1">
    <source>
        <dbReference type="Pfam" id="PF04909"/>
    </source>
</evidence>
<dbReference type="EMBL" id="OBEL01000001">
    <property type="protein sequence ID" value="SNZ07037.1"/>
    <property type="molecule type" value="Genomic_DNA"/>
</dbReference>
<dbReference type="AlphaFoldDB" id="A0A285NDK9"/>
<gene>
    <name evidence="2" type="ORF">SAMN06265368_0626</name>
</gene>
<dbReference type="InterPro" id="IPR032466">
    <property type="entry name" value="Metal_Hydrolase"/>
</dbReference>
<evidence type="ECO:0000313" key="2">
    <source>
        <dbReference type="EMBL" id="SNZ07037.1"/>
    </source>
</evidence>
<accession>A0A285NDK9</accession>
<dbReference type="Pfam" id="PF04909">
    <property type="entry name" value="Amidohydro_2"/>
    <property type="match status" value="1"/>
</dbReference>
<dbReference type="Proteomes" id="UP000219439">
    <property type="component" value="Unassembled WGS sequence"/>
</dbReference>
<dbReference type="InterPro" id="IPR006680">
    <property type="entry name" value="Amidohydro-rel"/>
</dbReference>
<evidence type="ECO:0000313" key="3">
    <source>
        <dbReference type="Proteomes" id="UP000219439"/>
    </source>
</evidence>
<dbReference type="PANTHER" id="PTHR35563">
    <property type="entry name" value="BARREL METAL-DEPENDENT HYDROLASE, PUTATIVE (AFU_ORTHOLOGUE AFUA_1G16240)-RELATED"/>
    <property type="match status" value="1"/>
</dbReference>
<keyword evidence="2" id="KW-0413">Isomerase</keyword>